<organism evidence="2 3">
    <name type="scientific">Flavobacterium covae</name>
    <dbReference type="NCBI Taxonomy" id="2906076"/>
    <lineage>
        <taxon>Bacteria</taxon>
        <taxon>Pseudomonadati</taxon>
        <taxon>Bacteroidota</taxon>
        <taxon>Flavobacteriia</taxon>
        <taxon>Flavobacteriales</taxon>
        <taxon>Flavobacteriaceae</taxon>
        <taxon>Flavobacterium</taxon>
    </lineage>
</organism>
<reference evidence="2 3" key="1">
    <citation type="submission" date="2024-02" db="EMBL/GenBank/DDBJ databases">
        <title>Comparative Genomic Analysis of Flavobacterium Species Causing Columnaris Disease of Freshwater Fish in Thailand: Insights into Virulence and Resistance Mechanisms.</title>
        <authorList>
            <person name="Nguyen D."/>
            <person name="Chokmangmeepisarn P."/>
            <person name="Khianchaikhan K."/>
            <person name="Morishita M."/>
            <person name="Bunnoy A."/>
            <person name="Rodkhum C."/>
        </authorList>
    </citation>
    <scope>NUCLEOTIDE SEQUENCE [LARGE SCALE GENOMIC DNA]</scope>
    <source>
        <strain evidence="2 3">PCBSB2203</strain>
    </source>
</reference>
<name>A0ABW8PKR2_9FLAO</name>
<gene>
    <name evidence="2" type="ORF">V3467_12890</name>
</gene>
<comment type="similarity">
    <text evidence="1">Belongs to the PemK/MazF family.</text>
</comment>
<dbReference type="PANTHER" id="PTHR33988">
    <property type="entry name" value="ENDORIBONUCLEASE MAZF-RELATED"/>
    <property type="match status" value="1"/>
</dbReference>
<dbReference type="GO" id="GO:0016787">
    <property type="term" value="F:hydrolase activity"/>
    <property type="evidence" value="ECO:0007669"/>
    <property type="project" value="UniProtKB-KW"/>
</dbReference>
<dbReference type="RefSeq" id="WP_205597631.1">
    <property type="nucleotide sequence ID" value="NZ_JALDSR010000064.1"/>
</dbReference>
<evidence type="ECO:0000313" key="3">
    <source>
        <dbReference type="Proteomes" id="UP001621713"/>
    </source>
</evidence>
<keyword evidence="1" id="KW-0540">Nuclease</keyword>
<dbReference type="PANTHER" id="PTHR33988:SF1">
    <property type="entry name" value="ENDORIBONUCLEASE MAZF7-RELATED"/>
    <property type="match status" value="1"/>
</dbReference>
<evidence type="ECO:0000313" key="2">
    <source>
        <dbReference type="EMBL" id="MFK7004735.1"/>
    </source>
</evidence>
<evidence type="ECO:0000256" key="1">
    <source>
        <dbReference type="PIRNR" id="PIRNR033490"/>
    </source>
</evidence>
<protein>
    <recommendedName>
        <fullName evidence="1">mRNA interferase</fullName>
        <ecNumber evidence="1">3.1.-.-</ecNumber>
    </recommendedName>
</protein>
<accession>A0ABW8PKR2</accession>
<dbReference type="Pfam" id="PF02452">
    <property type="entry name" value="PemK_toxin"/>
    <property type="match status" value="1"/>
</dbReference>
<keyword evidence="3" id="KW-1185">Reference proteome</keyword>
<keyword evidence="1" id="KW-0255">Endonuclease</keyword>
<dbReference type="SUPFAM" id="SSF50118">
    <property type="entry name" value="Cell growth inhibitor/plasmid maintenance toxic component"/>
    <property type="match status" value="1"/>
</dbReference>
<sequence>MKTRRLVLDCVNPSDRVIDLDPTKGAEIQKKRPAIIVNDDALGKLPLKVIVPITDWKDRYDIAPWMVKIEPNTTNGLSKTSSADCFQIRSLSQERLIKKLGNIDAGILDDIKEAVRKVLDL</sequence>
<dbReference type="EMBL" id="JAZHOJ010000038">
    <property type="protein sequence ID" value="MFK7004735.1"/>
    <property type="molecule type" value="Genomic_DNA"/>
</dbReference>
<comment type="caution">
    <text evidence="2">The sequence shown here is derived from an EMBL/GenBank/DDBJ whole genome shotgun (WGS) entry which is preliminary data.</text>
</comment>
<comment type="function">
    <text evidence="1">Toxic component of a type II toxin-antitoxin (TA) system.</text>
</comment>
<dbReference type="PIRSF" id="PIRSF033490">
    <property type="entry name" value="MazF"/>
    <property type="match status" value="1"/>
</dbReference>
<dbReference type="EC" id="3.1.-.-" evidence="1"/>
<proteinExistence type="inferred from homology"/>
<dbReference type="InterPro" id="IPR003477">
    <property type="entry name" value="PemK-like"/>
</dbReference>
<dbReference type="InterPro" id="IPR011067">
    <property type="entry name" value="Plasmid_toxin/cell-grow_inhib"/>
</dbReference>
<dbReference type="Gene3D" id="2.30.30.110">
    <property type="match status" value="1"/>
</dbReference>
<dbReference type="Proteomes" id="UP001621713">
    <property type="component" value="Unassembled WGS sequence"/>
</dbReference>
<keyword evidence="1 2" id="KW-0378">Hydrolase</keyword>